<dbReference type="PROSITE" id="PS50839">
    <property type="entry name" value="CHASE"/>
    <property type="match status" value="1"/>
</dbReference>
<dbReference type="InterPro" id="IPR043128">
    <property type="entry name" value="Rev_trsase/Diguanyl_cyclase"/>
</dbReference>
<dbReference type="Gene3D" id="3.30.70.270">
    <property type="match status" value="1"/>
</dbReference>
<dbReference type="Proteomes" id="UP000015503">
    <property type="component" value="Chromosome"/>
</dbReference>
<dbReference type="InterPro" id="IPR000014">
    <property type="entry name" value="PAS"/>
</dbReference>
<dbReference type="InterPro" id="IPR000160">
    <property type="entry name" value="GGDEF_dom"/>
</dbReference>
<evidence type="ECO:0008006" key="13">
    <source>
        <dbReference type="Google" id="ProtNLM"/>
    </source>
</evidence>
<dbReference type="InterPro" id="IPR006189">
    <property type="entry name" value="CHASE_dom"/>
</dbReference>
<dbReference type="eggNOG" id="COG3706">
    <property type="taxonomic scope" value="Bacteria"/>
</dbReference>
<dbReference type="GO" id="GO:0007165">
    <property type="term" value="P:signal transduction"/>
    <property type="evidence" value="ECO:0007669"/>
    <property type="project" value="UniProtKB-ARBA"/>
</dbReference>
<dbReference type="AlphaFoldDB" id="S6AHN4"/>
<evidence type="ECO:0000256" key="3">
    <source>
        <dbReference type="ARBA" id="ARBA00022692"/>
    </source>
</evidence>
<dbReference type="GO" id="GO:0003824">
    <property type="term" value="F:catalytic activity"/>
    <property type="evidence" value="ECO:0007669"/>
    <property type="project" value="UniProtKB-ARBA"/>
</dbReference>
<dbReference type="Gene3D" id="3.30.450.350">
    <property type="entry name" value="CHASE domain"/>
    <property type="match status" value="1"/>
</dbReference>
<accession>S6AHN4</accession>
<dbReference type="InterPro" id="IPR052155">
    <property type="entry name" value="Biofilm_reg_signaling"/>
</dbReference>
<dbReference type="PANTHER" id="PTHR44757">
    <property type="entry name" value="DIGUANYLATE CYCLASE DGCP"/>
    <property type="match status" value="1"/>
</dbReference>
<keyword evidence="3 6" id="KW-0812">Transmembrane</keyword>
<dbReference type="CDD" id="cd01949">
    <property type="entry name" value="GGDEF"/>
    <property type="match status" value="1"/>
</dbReference>
<evidence type="ECO:0000256" key="6">
    <source>
        <dbReference type="SAM" id="Phobius"/>
    </source>
</evidence>
<dbReference type="SMART" id="SM00086">
    <property type="entry name" value="PAC"/>
    <property type="match status" value="3"/>
</dbReference>
<name>S6AHN4_METRE</name>
<dbReference type="OrthoDB" id="9813903at2"/>
<proteinExistence type="predicted"/>
<evidence type="ECO:0000259" key="8">
    <source>
        <dbReference type="PROSITE" id="PS50113"/>
    </source>
</evidence>
<dbReference type="STRING" id="1245471.PCA10_20680"/>
<feature type="domain" description="PAC" evidence="8">
    <location>
        <begin position="582"/>
        <end position="634"/>
    </location>
</feature>
<feature type="domain" description="CHASE" evidence="9">
    <location>
        <begin position="109"/>
        <end position="276"/>
    </location>
</feature>
<dbReference type="PROSITE" id="PS50113">
    <property type="entry name" value="PAC"/>
    <property type="match status" value="2"/>
</dbReference>
<feature type="transmembrane region" description="Helical" evidence="6">
    <location>
        <begin position="317"/>
        <end position="336"/>
    </location>
</feature>
<reference evidence="11 12" key="1">
    <citation type="journal article" date="2013" name="Genome Announc.">
        <title>Complete Genome Sequence of the Carbazole Degrader Pseudomonas resinovorans Strain CA10 (NBRC 106553).</title>
        <authorList>
            <person name="Shintani M."/>
            <person name="Hosoyama A."/>
            <person name="Ohji S."/>
            <person name="Tsuchikane K."/>
            <person name="Takarada H."/>
            <person name="Yamazoe A."/>
            <person name="Fujita N."/>
            <person name="Nojiri H."/>
        </authorList>
    </citation>
    <scope>NUCLEOTIDE SEQUENCE [LARGE SCALE GENOMIC DNA]</scope>
    <source>
        <strain evidence="11 12">NBRC 106553</strain>
    </source>
</reference>
<dbReference type="Pfam" id="PF00990">
    <property type="entry name" value="GGDEF"/>
    <property type="match status" value="1"/>
</dbReference>
<evidence type="ECO:0000259" key="7">
    <source>
        <dbReference type="PROSITE" id="PS50112"/>
    </source>
</evidence>
<evidence type="ECO:0000259" key="10">
    <source>
        <dbReference type="PROSITE" id="PS50887"/>
    </source>
</evidence>
<dbReference type="KEGG" id="pre:PCA10_20680"/>
<dbReference type="SMART" id="SM01079">
    <property type="entry name" value="CHASE"/>
    <property type="match status" value="1"/>
</dbReference>
<feature type="transmembrane region" description="Helical" evidence="6">
    <location>
        <begin position="20"/>
        <end position="39"/>
    </location>
</feature>
<gene>
    <name evidence="11" type="ORF">PCA10_20680</name>
</gene>
<dbReference type="Pfam" id="PF03924">
    <property type="entry name" value="CHASE"/>
    <property type="match status" value="1"/>
</dbReference>
<evidence type="ECO:0000256" key="4">
    <source>
        <dbReference type="ARBA" id="ARBA00022989"/>
    </source>
</evidence>
<dbReference type="SUPFAM" id="SSF55073">
    <property type="entry name" value="Nucleotide cyclase"/>
    <property type="match status" value="1"/>
</dbReference>
<dbReference type="SMART" id="SM00267">
    <property type="entry name" value="GGDEF"/>
    <property type="match status" value="1"/>
</dbReference>
<dbReference type="RefSeq" id="WP_016492000.1">
    <property type="nucleotide sequence ID" value="NC_021499.1"/>
</dbReference>
<dbReference type="PATRIC" id="fig|1245471.3.peg.2085"/>
<dbReference type="HOGENOM" id="CLU_000445_11_4_6"/>
<dbReference type="InterPro" id="IPR000700">
    <property type="entry name" value="PAS-assoc_C"/>
</dbReference>
<evidence type="ECO:0000259" key="9">
    <source>
        <dbReference type="PROSITE" id="PS50839"/>
    </source>
</evidence>
<dbReference type="PANTHER" id="PTHR44757:SF2">
    <property type="entry name" value="BIOFILM ARCHITECTURE MAINTENANCE PROTEIN MBAA"/>
    <property type="match status" value="1"/>
</dbReference>
<evidence type="ECO:0000256" key="5">
    <source>
        <dbReference type="ARBA" id="ARBA00023136"/>
    </source>
</evidence>
<dbReference type="PROSITE" id="PS50887">
    <property type="entry name" value="GGDEF"/>
    <property type="match status" value="1"/>
</dbReference>
<keyword evidence="12" id="KW-1185">Reference proteome</keyword>
<dbReference type="SMART" id="SM00091">
    <property type="entry name" value="PAS"/>
    <property type="match status" value="3"/>
</dbReference>
<dbReference type="InterPro" id="IPR042240">
    <property type="entry name" value="CHASE_sf"/>
</dbReference>
<comment type="cofactor">
    <cofactor evidence="1">
        <name>Mg(2+)</name>
        <dbReference type="ChEBI" id="CHEBI:18420"/>
    </cofactor>
</comment>
<protein>
    <recommendedName>
        <fullName evidence="13">Sensory box protein</fullName>
    </recommendedName>
</protein>
<dbReference type="EMBL" id="AP013068">
    <property type="protein sequence ID" value="BAN47800.1"/>
    <property type="molecule type" value="Genomic_DNA"/>
</dbReference>
<sequence length="925" mass="103641">MQSLAKEKLNLSALLSGRPLVWLVCLLTLFGGIALTLLLSQAVRSTEQAQVRERFNLAATERISRIQERLDGQLRELDAVRRFFGNSYEVSPEEFQGFVGPLLGDTLVYSWVPRVAGPEREAFEARARAEGMAGFSIREMQGDGLVPSRPRAEYFPVYYSVTTRIDPVPLGLDLNSNPERRAAILRARKTHDVSVTERVRVIGAAEGERYGVVLVAPVYAGNADDDAHLRGLVVAVLNMDLEMEAAITPHNLKSLVMRVSDIGADGQQTLIYQSAEVPRSELLQRRMVPFGDRQYLLEVMPSAAFLAGPVLSTASLVAISGTAFTLLLAGYLLLLVNQRQNALALVAERTLELREREIELQFSEERWSFALDGAGHGVWDWEPESGRVFISRGWKTMLGYAENEVDDTAEARVRLIHPQDLPQARAELALHLRGASPVYQSQHRMLHKDGRWVWVLDRGKVVARGPDGLALRMIGTQTDISSSKAVELQLAMAHGQLRSLLNAATQVSIVSTDLRGAILQFNVGAERMFGYRALEMIGRHPEVLHVESEVRARCIELGRRLGKSVPDFQAYVEEVTRGDRFDEREWTLQRRDGSQLVCSLILTGVRDEREVLVGYLGVAIDVTERKLIQQALEERDRLLEKLSARVPGVLYQFRMSADGHFSFPYTSAGILEVFEVTPEVVRDDARGLLERIHPDDQERVQASIRRSGEMLTAWREDFRILLPRQGLRWLRGESVPERGEDGALLWHGYITDITGLKLVEQELRALSVTDALTGVYNRRYFQERLDLEIARAERREGPLALVMLDVDHFKQINDCHGHEAGDRVLKTLCLRVGERLRRIDVLCRLGGEEFVVLCPDTNVDQAFQVAQALLQALTREDVAGVGRVTASFGCAAWRDGENADDLLRRVDAAVYAAKQGGRDQIRISD</sequence>
<keyword evidence="4 6" id="KW-1133">Transmembrane helix</keyword>
<feature type="domain" description="GGDEF" evidence="10">
    <location>
        <begin position="797"/>
        <end position="925"/>
    </location>
</feature>
<feature type="domain" description="PAS" evidence="7">
    <location>
        <begin position="493"/>
        <end position="548"/>
    </location>
</feature>
<dbReference type="GO" id="GO:0005886">
    <property type="term" value="C:plasma membrane"/>
    <property type="evidence" value="ECO:0007669"/>
    <property type="project" value="UniProtKB-SubCell"/>
</dbReference>
<dbReference type="PROSITE" id="PS50112">
    <property type="entry name" value="PAS"/>
    <property type="match status" value="2"/>
</dbReference>
<dbReference type="NCBIfam" id="TIGR00254">
    <property type="entry name" value="GGDEF"/>
    <property type="match status" value="1"/>
</dbReference>
<dbReference type="CDD" id="cd00130">
    <property type="entry name" value="PAS"/>
    <property type="match status" value="3"/>
</dbReference>
<evidence type="ECO:0000256" key="2">
    <source>
        <dbReference type="ARBA" id="ARBA00004533"/>
    </source>
</evidence>
<dbReference type="InterPro" id="IPR013655">
    <property type="entry name" value="PAS_fold_3"/>
</dbReference>
<dbReference type="SUPFAM" id="SSF55785">
    <property type="entry name" value="PYP-like sensor domain (PAS domain)"/>
    <property type="match status" value="3"/>
</dbReference>
<feature type="domain" description="PAC" evidence="8">
    <location>
        <begin position="439"/>
        <end position="492"/>
    </location>
</feature>
<organism evidence="11 12">
    <name type="scientific">Metapseudomonas resinovorans NBRC 106553</name>
    <dbReference type="NCBI Taxonomy" id="1245471"/>
    <lineage>
        <taxon>Bacteria</taxon>
        <taxon>Pseudomonadati</taxon>
        <taxon>Pseudomonadota</taxon>
        <taxon>Gammaproteobacteria</taxon>
        <taxon>Pseudomonadales</taxon>
        <taxon>Pseudomonadaceae</taxon>
        <taxon>Metapseudomonas</taxon>
    </lineage>
</organism>
<dbReference type="NCBIfam" id="TIGR00229">
    <property type="entry name" value="sensory_box"/>
    <property type="match status" value="2"/>
</dbReference>
<dbReference type="InterPro" id="IPR035965">
    <property type="entry name" value="PAS-like_dom_sf"/>
</dbReference>
<evidence type="ECO:0000256" key="1">
    <source>
        <dbReference type="ARBA" id="ARBA00001946"/>
    </source>
</evidence>
<keyword evidence="5 6" id="KW-0472">Membrane</keyword>
<dbReference type="Gene3D" id="3.30.450.20">
    <property type="entry name" value="PAS domain"/>
    <property type="match status" value="3"/>
</dbReference>
<comment type="subcellular location">
    <subcellularLocation>
        <location evidence="2">Cell inner membrane</location>
    </subcellularLocation>
</comment>
<dbReference type="Pfam" id="PF08447">
    <property type="entry name" value="PAS_3"/>
    <property type="match status" value="2"/>
</dbReference>
<dbReference type="Pfam" id="PF13426">
    <property type="entry name" value="PAS_9"/>
    <property type="match status" value="1"/>
</dbReference>
<dbReference type="eggNOG" id="COG2202">
    <property type="taxonomic scope" value="Bacteria"/>
</dbReference>
<feature type="domain" description="PAS" evidence="7">
    <location>
        <begin position="363"/>
        <end position="435"/>
    </location>
</feature>
<evidence type="ECO:0000313" key="11">
    <source>
        <dbReference type="EMBL" id="BAN47800.1"/>
    </source>
</evidence>
<dbReference type="InterPro" id="IPR029787">
    <property type="entry name" value="Nucleotide_cyclase"/>
</dbReference>
<evidence type="ECO:0000313" key="12">
    <source>
        <dbReference type="Proteomes" id="UP000015503"/>
    </source>
</evidence>
<dbReference type="FunFam" id="3.30.70.270:FF:000001">
    <property type="entry name" value="Diguanylate cyclase domain protein"/>
    <property type="match status" value="1"/>
</dbReference>
<dbReference type="InterPro" id="IPR001610">
    <property type="entry name" value="PAC"/>
</dbReference>